<evidence type="ECO:0000313" key="1">
    <source>
        <dbReference type="EMBL" id="XAH72861.1"/>
    </source>
</evidence>
<protein>
    <submittedName>
        <fullName evidence="1">DUF4364 family protein</fullName>
    </submittedName>
</protein>
<gene>
    <name evidence="1" type="ORF">V6984_15295</name>
</gene>
<dbReference type="Proteomes" id="UP001451571">
    <property type="component" value="Chromosome"/>
</dbReference>
<dbReference type="RefSeq" id="WP_342756474.1">
    <property type="nucleotide sequence ID" value="NZ_CP146256.1"/>
</dbReference>
<accession>A0ABZ3ERP3</accession>
<organism evidence="1 2">
    <name type="scientific">Kineothrix sedimenti</name>
    <dbReference type="NCBI Taxonomy" id="3123317"/>
    <lineage>
        <taxon>Bacteria</taxon>
        <taxon>Bacillati</taxon>
        <taxon>Bacillota</taxon>
        <taxon>Clostridia</taxon>
        <taxon>Lachnospirales</taxon>
        <taxon>Lachnospiraceae</taxon>
        <taxon>Kineothrix</taxon>
    </lineage>
</organism>
<name>A0ABZ3ERP3_9FIRM</name>
<sequence length="171" mass="19765">MPQEPLTLYKLIILYMLDRVNFPLTSAQVGDFILEKEYTNFLTLQQAISELTEAGLISAQSIRNRTHLLITAEGLNTLSFFENRISDTIKKEINTFFKDNEMELRNEVSILADYYKSTTGDYDAHLVAKEKKVKLVDITLSVPTEESAAAICDNWQRKNQQIYQYLIQQLF</sequence>
<dbReference type="Pfam" id="PF14277">
    <property type="entry name" value="DUF4364"/>
    <property type="match status" value="1"/>
</dbReference>
<keyword evidence="2" id="KW-1185">Reference proteome</keyword>
<reference evidence="1 2" key="1">
    <citation type="submission" date="2024-02" db="EMBL/GenBank/DDBJ databases">
        <title>Bacterial strain from lacustrine sediment.</title>
        <authorList>
            <person name="Petit C."/>
            <person name="Fadhlaoui K."/>
        </authorList>
    </citation>
    <scope>NUCLEOTIDE SEQUENCE [LARGE SCALE GENOMIC DNA]</scope>
    <source>
        <strain evidence="1 2">IPX-CK</strain>
    </source>
</reference>
<dbReference type="InterPro" id="IPR025374">
    <property type="entry name" value="DUF4364"/>
</dbReference>
<proteinExistence type="predicted"/>
<evidence type="ECO:0000313" key="2">
    <source>
        <dbReference type="Proteomes" id="UP001451571"/>
    </source>
</evidence>
<dbReference type="EMBL" id="CP146256">
    <property type="protein sequence ID" value="XAH72861.1"/>
    <property type="molecule type" value="Genomic_DNA"/>
</dbReference>